<dbReference type="EMBL" id="CP056030">
    <property type="protein sequence ID" value="QKZ07778.1"/>
    <property type="molecule type" value="Genomic_DNA"/>
</dbReference>
<evidence type="ECO:0000313" key="1">
    <source>
        <dbReference type="EMBL" id="QKZ07778.1"/>
    </source>
</evidence>
<organism evidence="1 2">
    <name type="scientific">Pseudomonas eucalypticola</name>
    <dbReference type="NCBI Taxonomy" id="2599595"/>
    <lineage>
        <taxon>Bacteria</taxon>
        <taxon>Pseudomonadati</taxon>
        <taxon>Pseudomonadota</taxon>
        <taxon>Gammaproteobacteria</taxon>
        <taxon>Pseudomonadales</taxon>
        <taxon>Pseudomonadaceae</taxon>
        <taxon>Pseudomonas</taxon>
    </lineage>
</organism>
<sequence>MKELPMQPVLLEKLYENQLAIAAAVEELTLWVEVRWEAEDIAENVRSALETLDRNADFINRTINELRKDRTDL</sequence>
<gene>
    <name evidence="1" type="ORF">HWQ56_23440</name>
</gene>
<name>A0A7D5DC45_9PSED</name>
<protein>
    <submittedName>
        <fullName evidence="1">Uncharacterized protein</fullName>
    </submittedName>
</protein>
<accession>A0A7D5DC45</accession>
<evidence type="ECO:0000313" key="2">
    <source>
        <dbReference type="Proteomes" id="UP000509568"/>
    </source>
</evidence>
<proteinExistence type="predicted"/>
<dbReference type="KEGG" id="pez:HWQ56_23440"/>
<reference evidence="1 2" key="1">
    <citation type="submission" date="2020-06" db="EMBL/GenBank/DDBJ databases">
        <title>Pseudomonas eucalypticola sp. nov., an endophyte of Eucalyptus dunnii leaves with biocontrol ability of eucalyptus leaf blight.</title>
        <authorList>
            <person name="Liu Y."/>
            <person name="Song Z."/>
            <person name="Zeng H."/>
            <person name="Lu M."/>
            <person name="Wang X."/>
            <person name="Lian X."/>
            <person name="Zhang Q."/>
        </authorList>
    </citation>
    <scope>NUCLEOTIDE SEQUENCE [LARGE SCALE GENOMIC DNA]</scope>
    <source>
        <strain evidence="1 2">NP-1</strain>
    </source>
</reference>
<keyword evidence="2" id="KW-1185">Reference proteome</keyword>
<dbReference type="AlphaFoldDB" id="A0A7D5DC45"/>
<dbReference type="Proteomes" id="UP000509568">
    <property type="component" value="Chromosome"/>
</dbReference>